<comment type="similarity">
    <text evidence="1">Belongs to the LysR transcriptional regulatory family.</text>
</comment>
<keyword evidence="7" id="KW-1185">Reference proteome</keyword>
<dbReference type="PROSITE" id="PS50931">
    <property type="entry name" value="HTH_LYSR"/>
    <property type="match status" value="1"/>
</dbReference>
<evidence type="ECO:0000256" key="2">
    <source>
        <dbReference type="ARBA" id="ARBA00023015"/>
    </source>
</evidence>
<feature type="domain" description="HTH lysR-type" evidence="5">
    <location>
        <begin position="1"/>
        <end position="59"/>
    </location>
</feature>
<evidence type="ECO:0000313" key="6">
    <source>
        <dbReference type="EMBL" id="MCC8428461.1"/>
    </source>
</evidence>
<dbReference type="InterPro" id="IPR005119">
    <property type="entry name" value="LysR_subst-bd"/>
</dbReference>
<evidence type="ECO:0000256" key="3">
    <source>
        <dbReference type="ARBA" id="ARBA00023125"/>
    </source>
</evidence>
<gene>
    <name evidence="6" type="ORF">LJ725_05760</name>
</gene>
<proteinExistence type="inferred from homology"/>
<keyword evidence="2" id="KW-0805">Transcription regulation</keyword>
<dbReference type="EMBL" id="JAJISD010000001">
    <property type="protein sequence ID" value="MCC8428461.1"/>
    <property type="molecule type" value="Genomic_DNA"/>
</dbReference>
<dbReference type="Pfam" id="PF03466">
    <property type="entry name" value="LysR_substrate"/>
    <property type="match status" value="1"/>
</dbReference>
<dbReference type="PANTHER" id="PTHR30537:SF5">
    <property type="entry name" value="HTH-TYPE TRANSCRIPTIONAL ACTIVATOR TTDR-RELATED"/>
    <property type="match status" value="1"/>
</dbReference>
<dbReference type="SUPFAM" id="SSF46785">
    <property type="entry name" value="Winged helix' DNA-binding domain"/>
    <property type="match status" value="1"/>
</dbReference>
<evidence type="ECO:0000256" key="4">
    <source>
        <dbReference type="ARBA" id="ARBA00023163"/>
    </source>
</evidence>
<evidence type="ECO:0000259" key="5">
    <source>
        <dbReference type="PROSITE" id="PS50931"/>
    </source>
</evidence>
<dbReference type="InterPro" id="IPR000847">
    <property type="entry name" value="LysR_HTH_N"/>
</dbReference>
<organism evidence="6 7">
    <name type="scientific">Reyranella aquatilis</name>
    <dbReference type="NCBI Taxonomy" id="2035356"/>
    <lineage>
        <taxon>Bacteria</taxon>
        <taxon>Pseudomonadati</taxon>
        <taxon>Pseudomonadota</taxon>
        <taxon>Alphaproteobacteria</taxon>
        <taxon>Hyphomicrobiales</taxon>
        <taxon>Reyranellaceae</taxon>
        <taxon>Reyranella</taxon>
    </lineage>
</organism>
<dbReference type="InterPro" id="IPR058163">
    <property type="entry name" value="LysR-type_TF_proteobact-type"/>
</dbReference>
<dbReference type="Gene3D" id="1.10.10.10">
    <property type="entry name" value="Winged helix-like DNA-binding domain superfamily/Winged helix DNA-binding domain"/>
    <property type="match status" value="1"/>
</dbReference>
<protein>
    <submittedName>
        <fullName evidence="6">LysR family transcriptional regulator</fullName>
    </submittedName>
</protein>
<evidence type="ECO:0000313" key="7">
    <source>
        <dbReference type="Proteomes" id="UP001198862"/>
    </source>
</evidence>
<sequence length="298" mass="33038">MDRLDELAIFVRIVEDGSLVRAARRLRRSPPAVTRALAALEDRIGARLIDRTTRRLAPTEAGRNLYEQARAVVAGYEAATAGAREAPVRGLLRIAAPVQFGRRHVSPLAAHFLDTHAEIEIELLLNDRNVDLIDEDVDVAVRIGALADSSLTARRVGHVRRQWVASPDYLARRGVPKNPADLARHEALLGTSLGAMDWSFARRRRGAPLRLEGRFRTDDIETRLRAVRDGRGIAQFLSYQVADDLAAGRLVRLLRAFETAPLPVHLLTKGRAHRAPKIDVFLEFAASRLSALPVLHPD</sequence>
<evidence type="ECO:0000256" key="1">
    <source>
        <dbReference type="ARBA" id="ARBA00009437"/>
    </source>
</evidence>
<dbReference type="RefSeq" id="WP_230549653.1">
    <property type="nucleotide sequence ID" value="NZ_JAJISD010000001.1"/>
</dbReference>
<dbReference type="Gene3D" id="3.40.190.290">
    <property type="match status" value="1"/>
</dbReference>
<keyword evidence="3" id="KW-0238">DNA-binding</keyword>
<dbReference type="Proteomes" id="UP001198862">
    <property type="component" value="Unassembled WGS sequence"/>
</dbReference>
<dbReference type="SUPFAM" id="SSF53850">
    <property type="entry name" value="Periplasmic binding protein-like II"/>
    <property type="match status" value="1"/>
</dbReference>
<dbReference type="Pfam" id="PF00126">
    <property type="entry name" value="HTH_1"/>
    <property type="match status" value="1"/>
</dbReference>
<dbReference type="InterPro" id="IPR036388">
    <property type="entry name" value="WH-like_DNA-bd_sf"/>
</dbReference>
<name>A0ABS8KS50_9HYPH</name>
<keyword evidence="4" id="KW-0804">Transcription</keyword>
<reference evidence="6 7" key="1">
    <citation type="submission" date="2021-11" db="EMBL/GenBank/DDBJ databases">
        <authorList>
            <person name="Lee D.-H."/>
            <person name="Kim S.-B."/>
        </authorList>
    </citation>
    <scope>NUCLEOTIDE SEQUENCE [LARGE SCALE GENOMIC DNA]</scope>
    <source>
        <strain evidence="6 7">KCTC 52223</strain>
    </source>
</reference>
<dbReference type="PANTHER" id="PTHR30537">
    <property type="entry name" value="HTH-TYPE TRANSCRIPTIONAL REGULATOR"/>
    <property type="match status" value="1"/>
</dbReference>
<accession>A0ABS8KS50</accession>
<dbReference type="InterPro" id="IPR036390">
    <property type="entry name" value="WH_DNA-bd_sf"/>
</dbReference>
<comment type="caution">
    <text evidence="6">The sequence shown here is derived from an EMBL/GenBank/DDBJ whole genome shotgun (WGS) entry which is preliminary data.</text>
</comment>